<dbReference type="AlphaFoldDB" id="A0A3M7Q0C1"/>
<evidence type="ECO:0000313" key="2">
    <source>
        <dbReference type="Proteomes" id="UP000276133"/>
    </source>
</evidence>
<evidence type="ECO:0000313" key="1">
    <source>
        <dbReference type="EMBL" id="RNA04672.1"/>
    </source>
</evidence>
<dbReference type="Proteomes" id="UP000276133">
    <property type="component" value="Unassembled WGS sequence"/>
</dbReference>
<name>A0A3M7Q0C1_BRAPC</name>
<comment type="caution">
    <text evidence="1">The sequence shown here is derived from an EMBL/GenBank/DDBJ whole genome shotgun (WGS) entry which is preliminary data.</text>
</comment>
<reference evidence="1 2" key="1">
    <citation type="journal article" date="2018" name="Sci. Rep.">
        <title>Genomic signatures of local adaptation to the degree of environmental predictability in rotifers.</title>
        <authorList>
            <person name="Franch-Gras L."/>
            <person name="Hahn C."/>
            <person name="Garcia-Roger E.M."/>
            <person name="Carmona M.J."/>
            <person name="Serra M."/>
            <person name="Gomez A."/>
        </authorList>
    </citation>
    <scope>NUCLEOTIDE SEQUENCE [LARGE SCALE GENOMIC DNA]</scope>
    <source>
        <strain evidence="1">HYR1</strain>
    </source>
</reference>
<keyword evidence="2" id="KW-1185">Reference proteome</keyword>
<protein>
    <submittedName>
        <fullName evidence="1">Uncharacterized protein</fullName>
    </submittedName>
</protein>
<gene>
    <name evidence="1" type="ORF">BpHYR1_038429</name>
</gene>
<accession>A0A3M7Q0C1</accession>
<organism evidence="1 2">
    <name type="scientific">Brachionus plicatilis</name>
    <name type="common">Marine rotifer</name>
    <name type="synonym">Brachionus muelleri</name>
    <dbReference type="NCBI Taxonomy" id="10195"/>
    <lineage>
        <taxon>Eukaryota</taxon>
        <taxon>Metazoa</taxon>
        <taxon>Spiralia</taxon>
        <taxon>Gnathifera</taxon>
        <taxon>Rotifera</taxon>
        <taxon>Eurotatoria</taxon>
        <taxon>Monogononta</taxon>
        <taxon>Pseudotrocha</taxon>
        <taxon>Ploima</taxon>
        <taxon>Brachionidae</taxon>
        <taxon>Brachionus</taxon>
    </lineage>
</organism>
<proteinExistence type="predicted"/>
<sequence>MHARWHKIDLSWVLSFRSPSIKHCCISYFSHIDPEHIPNLQTWVPELHSVLSFLKKAGLSRGHEAFLPEQNTLVKHSLLFMQMVSWDAKLQELSQHGPWLGLHAFPGLSLHLFISWLASMQHASLQSVP</sequence>
<dbReference type="EMBL" id="REGN01008006">
    <property type="protein sequence ID" value="RNA04672.1"/>
    <property type="molecule type" value="Genomic_DNA"/>
</dbReference>